<keyword evidence="6" id="KW-1185">Reference proteome</keyword>
<feature type="binding site" evidence="3">
    <location>
        <position position="188"/>
    </location>
    <ligand>
        <name>Mg(2+)</name>
        <dbReference type="ChEBI" id="CHEBI:18420"/>
    </ligand>
</feature>
<dbReference type="PANTHER" id="PTHR11596:SF5">
    <property type="entry name" value="ALKALINE PHOSPHATASE"/>
    <property type="match status" value="1"/>
</dbReference>
<comment type="similarity">
    <text evidence="4">Belongs to the alkaline phosphatase family.</text>
</comment>
<comment type="cofactor">
    <cofactor evidence="3">
        <name>Zn(2+)</name>
        <dbReference type="ChEBI" id="CHEBI:29105"/>
    </cofactor>
    <text evidence="3">Binds 2 Zn(2+) ions.</text>
</comment>
<dbReference type="PRINTS" id="PR00113">
    <property type="entry name" value="ALKPHPHTASE"/>
</dbReference>
<comment type="cofactor">
    <cofactor evidence="3">
        <name>Mg(2+)</name>
        <dbReference type="ChEBI" id="CHEBI:18420"/>
    </cofactor>
    <text evidence="3">Binds 1 Mg(2+) ion.</text>
</comment>
<dbReference type="SUPFAM" id="SSF53649">
    <property type="entry name" value="Alkaline phosphatase-like"/>
    <property type="match status" value="1"/>
</dbReference>
<dbReference type="GO" id="GO:0046872">
    <property type="term" value="F:metal ion binding"/>
    <property type="evidence" value="ECO:0007669"/>
    <property type="project" value="UniProtKB-KW"/>
</dbReference>
<feature type="binding site" evidence="3">
    <location>
        <position position="407"/>
    </location>
    <ligand>
        <name>Zn(2+)</name>
        <dbReference type="ChEBI" id="CHEBI:29105"/>
        <label>2</label>
    </ligand>
</feature>
<dbReference type="OrthoDB" id="9794455at2"/>
<name>A0A8J2U5P4_9GAMM</name>
<dbReference type="AlphaFoldDB" id="A0A8J2U5P4"/>
<dbReference type="InterPro" id="IPR017850">
    <property type="entry name" value="Alkaline_phosphatase_core_sf"/>
</dbReference>
<feature type="binding site" evidence="3">
    <location>
        <position position="507"/>
    </location>
    <ligand>
        <name>Zn(2+)</name>
        <dbReference type="ChEBI" id="CHEBI:29105"/>
        <label>2</label>
    </ligand>
</feature>
<dbReference type="RefSeq" id="WP_087505825.1">
    <property type="nucleotide sequence ID" value="NZ_BMDX01000010.1"/>
</dbReference>
<dbReference type="PROSITE" id="PS51257">
    <property type="entry name" value="PROKAR_LIPOPROTEIN"/>
    <property type="match status" value="1"/>
</dbReference>
<proteinExistence type="inferred from homology"/>
<keyword evidence="1" id="KW-0597">Phosphoprotein</keyword>
<protein>
    <submittedName>
        <fullName evidence="5">Alkaline phosphatase</fullName>
    </submittedName>
</protein>
<feature type="binding site" evidence="3">
    <location>
        <position position="360"/>
    </location>
    <ligand>
        <name>Mg(2+)</name>
        <dbReference type="ChEBI" id="CHEBI:18420"/>
    </ligand>
</feature>
<dbReference type="Gene3D" id="3.40.720.10">
    <property type="entry name" value="Alkaline Phosphatase, subunit A"/>
    <property type="match status" value="1"/>
</dbReference>
<feature type="binding site" evidence="3">
    <location>
        <position position="406"/>
    </location>
    <ligand>
        <name>Zn(2+)</name>
        <dbReference type="ChEBI" id="CHEBI:29105"/>
        <label>2</label>
    </ligand>
</feature>
<feature type="binding site" evidence="3">
    <location>
        <position position="73"/>
    </location>
    <ligand>
        <name>Zn(2+)</name>
        <dbReference type="ChEBI" id="CHEBI:29105"/>
        <label>2</label>
    </ligand>
</feature>
<feature type="binding site" evidence="3">
    <location>
        <position position="186"/>
    </location>
    <ligand>
        <name>Mg(2+)</name>
        <dbReference type="ChEBI" id="CHEBI:18420"/>
    </ligand>
</feature>
<evidence type="ECO:0000313" key="6">
    <source>
        <dbReference type="Proteomes" id="UP000619743"/>
    </source>
</evidence>
<sequence length="556" mass="59711">MRFIVPAAVLLSLTACQVTLDIDSAQDKEQTTQLSPEASSWYRDGEAAVAQARARVIDNRKGAAKNIILFIGDGMGISTITASRILAGQQQGLSGEEYELSWDKFPYSGLIKTYNTNQQTPDSAGTMTAIVTGVKSKAGFIGISETARRGDCEDFLNNGEPLATALELAMLAGKSTGIVTTTRVTHATPAATYAKSPEREWESDNDFQGNEAELGCVDIAHQLVQLPQTMAERYNDGAAHPNIAPIDVVFGGGRKAFYGSDPQSLDSFADAPNQGKRRDNRNLIEQWQQQGGRYVMDKAGLDALDSAQDQPVLGLFHSSHMRYEADRVASQSNEPSLTEMTAKALELLAGNDDGYFLMVEAGRIDHGHHAGSAYNAFTDTIEFSKAIAHAAAATDATDTLIIVTADHSHVMTMGGYSTRGNPILGKAVYNDEYGEPLPGPKLAMDGLPYTTVGYYNGRGFAHVHGRTNGGIRYQEPVVGGRQDLTNIDTTKPGYHQEALVPLGSETHGGEDVGVFARGPGAHLLTGTNEQNVIFHVMNHVANLSGQAQQAMKMTTK</sequence>
<gene>
    <name evidence="5" type="primary">phoA</name>
    <name evidence="5" type="ORF">GCM10011369_21510</name>
</gene>
<evidence type="ECO:0000256" key="3">
    <source>
        <dbReference type="PIRSR" id="PIRSR601952-2"/>
    </source>
</evidence>
<keyword evidence="3" id="KW-0862">Zinc</keyword>
<dbReference type="SMART" id="SM00098">
    <property type="entry name" value="alkPPc"/>
    <property type="match status" value="1"/>
</dbReference>
<evidence type="ECO:0000256" key="2">
    <source>
        <dbReference type="PIRSR" id="PIRSR601952-1"/>
    </source>
</evidence>
<dbReference type="Pfam" id="PF00245">
    <property type="entry name" value="Alk_phosphatase"/>
    <property type="match status" value="1"/>
</dbReference>
<dbReference type="InterPro" id="IPR001952">
    <property type="entry name" value="Alkaline_phosphatase"/>
</dbReference>
<reference evidence="6" key="1">
    <citation type="journal article" date="2019" name="Int. J. Syst. Evol. Microbiol.">
        <title>The Global Catalogue of Microorganisms (GCM) 10K type strain sequencing project: providing services to taxonomists for standard genome sequencing and annotation.</title>
        <authorList>
            <consortium name="The Broad Institute Genomics Platform"/>
            <consortium name="The Broad Institute Genome Sequencing Center for Infectious Disease"/>
            <person name="Wu L."/>
            <person name="Ma J."/>
        </authorList>
    </citation>
    <scope>NUCLEOTIDE SEQUENCE [LARGE SCALE GENOMIC DNA]</scope>
    <source>
        <strain evidence="6">CGMCC 1.10130</strain>
    </source>
</reference>
<accession>A0A8J2U5P4</accession>
<evidence type="ECO:0000256" key="4">
    <source>
        <dbReference type="RuleBase" id="RU003946"/>
    </source>
</evidence>
<feature type="binding site" evidence="3">
    <location>
        <position position="369"/>
    </location>
    <ligand>
        <name>Zn(2+)</name>
        <dbReference type="ChEBI" id="CHEBI:29105"/>
        <label>2</label>
    </ligand>
</feature>
<dbReference type="CDD" id="cd16012">
    <property type="entry name" value="ALP"/>
    <property type="match status" value="1"/>
</dbReference>
<keyword evidence="3" id="KW-0460">Magnesium</keyword>
<dbReference type="EMBL" id="BMDX01000010">
    <property type="protein sequence ID" value="GGA79267.1"/>
    <property type="molecule type" value="Genomic_DNA"/>
</dbReference>
<comment type="caution">
    <text evidence="5">The sequence shown here is derived from an EMBL/GenBank/DDBJ whole genome shotgun (WGS) entry which is preliminary data.</text>
</comment>
<dbReference type="PANTHER" id="PTHR11596">
    <property type="entry name" value="ALKALINE PHOSPHATASE"/>
    <property type="match status" value="1"/>
</dbReference>
<feature type="active site" description="Phosphoserine intermediate" evidence="2">
    <location>
        <position position="123"/>
    </location>
</feature>
<keyword evidence="3" id="KW-0479">Metal-binding</keyword>
<evidence type="ECO:0000313" key="5">
    <source>
        <dbReference type="EMBL" id="GGA79267.1"/>
    </source>
</evidence>
<dbReference type="Proteomes" id="UP000619743">
    <property type="component" value="Unassembled WGS sequence"/>
</dbReference>
<feature type="binding site" evidence="3">
    <location>
        <position position="365"/>
    </location>
    <ligand>
        <name>Zn(2+)</name>
        <dbReference type="ChEBI" id="CHEBI:29105"/>
        <label>2</label>
    </ligand>
</feature>
<organism evidence="5 6">
    <name type="scientific">Neiella marina</name>
    <dbReference type="NCBI Taxonomy" id="508461"/>
    <lineage>
        <taxon>Bacteria</taxon>
        <taxon>Pseudomonadati</taxon>
        <taxon>Pseudomonadota</taxon>
        <taxon>Gammaproteobacteria</taxon>
        <taxon>Alteromonadales</taxon>
        <taxon>Echinimonadaceae</taxon>
        <taxon>Neiella</taxon>
    </lineage>
</organism>
<evidence type="ECO:0000256" key="1">
    <source>
        <dbReference type="ARBA" id="ARBA00022553"/>
    </source>
</evidence>
<dbReference type="GO" id="GO:0004035">
    <property type="term" value="F:alkaline phosphatase activity"/>
    <property type="evidence" value="ECO:0007669"/>
    <property type="project" value="TreeGrafter"/>
</dbReference>